<feature type="domain" description="Fibrobacter succinogenes major paralogous" evidence="1">
    <location>
        <begin position="41"/>
        <end position="222"/>
    </location>
</feature>
<protein>
    <submittedName>
        <fullName evidence="2">Fibrobacter succinogenes major paralogous domain protein</fullName>
    </submittedName>
</protein>
<dbReference type="NCBIfam" id="TIGR02145">
    <property type="entry name" value="Fib_succ_major"/>
    <property type="match status" value="1"/>
</dbReference>
<dbReference type="EMBL" id="CP000096">
    <property type="protein sequence ID" value="ABB24921.1"/>
    <property type="molecule type" value="Genomic_DNA"/>
</dbReference>
<gene>
    <name evidence="2" type="ordered locus">Plut_2079</name>
</gene>
<evidence type="ECO:0000313" key="3">
    <source>
        <dbReference type="Proteomes" id="UP000002709"/>
    </source>
</evidence>
<keyword evidence="3" id="KW-1185">Reference proteome</keyword>
<proteinExistence type="predicted"/>
<name>Q3B160_CHLL3</name>
<evidence type="ECO:0000259" key="1">
    <source>
        <dbReference type="Pfam" id="PF09603"/>
    </source>
</evidence>
<dbReference type="Proteomes" id="UP000002709">
    <property type="component" value="Chromosome"/>
</dbReference>
<reference evidence="3" key="1">
    <citation type="submission" date="2005-08" db="EMBL/GenBank/DDBJ databases">
        <title>Complete sequence of Pelodictyon luteolum DSM 273.</title>
        <authorList>
            <consortium name="US DOE Joint Genome Institute"/>
            <person name="Copeland A."/>
            <person name="Lucas S."/>
            <person name="Lapidus A."/>
            <person name="Barry K."/>
            <person name="Detter J.C."/>
            <person name="Glavina T."/>
            <person name="Hammon N."/>
            <person name="Israni S."/>
            <person name="Pitluck S."/>
            <person name="Bryant D."/>
            <person name="Schmutz J."/>
            <person name="Larimer F."/>
            <person name="Land M."/>
            <person name="Kyrpides N."/>
            <person name="Ivanova N."/>
            <person name="Richardson P."/>
        </authorList>
    </citation>
    <scope>NUCLEOTIDE SEQUENCE [LARGE SCALE GENOMIC DNA]</scope>
    <source>
        <strain evidence="3">DSM 273 / BCRC 81028 / 2530</strain>
    </source>
</reference>
<dbReference type="STRING" id="319225.Plut_2079"/>
<dbReference type="HOGENOM" id="CLU_042629_0_0_10"/>
<dbReference type="PROSITE" id="PS51257">
    <property type="entry name" value="PROKAR_LIPOPROTEIN"/>
    <property type="match status" value="1"/>
</dbReference>
<evidence type="ECO:0000313" key="2">
    <source>
        <dbReference type="EMBL" id="ABB24921.1"/>
    </source>
</evidence>
<accession>Q3B160</accession>
<dbReference type="Pfam" id="PF09603">
    <property type="entry name" value="Fib_succ_major"/>
    <property type="match status" value="1"/>
</dbReference>
<dbReference type="eggNOG" id="COG4704">
    <property type="taxonomic scope" value="Bacteria"/>
</dbReference>
<organism evidence="2 3">
    <name type="scientific">Chlorobium luteolum (strain DSM 273 / BCRC 81028 / 2530)</name>
    <name type="common">Pelodictyon luteolum</name>
    <dbReference type="NCBI Taxonomy" id="319225"/>
    <lineage>
        <taxon>Bacteria</taxon>
        <taxon>Pseudomonadati</taxon>
        <taxon>Chlorobiota</taxon>
        <taxon>Chlorobiia</taxon>
        <taxon>Chlorobiales</taxon>
        <taxon>Chlorobiaceae</taxon>
        <taxon>Chlorobium/Pelodictyon group</taxon>
        <taxon>Pelodictyon</taxon>
    </lineage>
</organism>
<dbReference type="AlphaFoldDB" id="Q3B160"/>
<dbReference type="KEGG" id="plt:Plut_2079"/>
<dbReference type="InterPro" id="IPR011871">
    <property type="entry name" value="Fib_succ_major"/>
</dbReference>
<dbReference type="RefSeq" id="WP_011358791.1">
    <property type="nucleotide sequence ID" value="NC_007512.1"/>
</dbReference>
<sequence>MTTMHRILKRTLLSTIILFTAACSRPAPEAVDIDGNSYRIVRAGAMTWTAENLSVSRFRNGELIPEVRDGAEWAALATPAWCWNSNSPENGKKYGKMYNWYAVNDPRGLAPEGWHVATDAEWSMLSELLGGEREAGGKLKAVQGWAEPNEGAEDTIGFGLLPAGARRDTDGEFMEPGSYNRLWTSTETSDKAAWSRSIGYFDAALRRGKANKKTGFSVRCVKD</sequence>